<dbReference type="AlphaFoldDB" id="A0A6H5HE11"/>
<proteinExistence type="predicted"/>
<organism evidence="1 2">
    <name type="scientific">Nesidiocoris tenuis</name>
    <dbReference type="NCBI Taxonomy" id="355587"/>
    <lineage>
        <taxon>Eukaryota</taxon>
        <taxon>Metazoa</taxon>
        <taxon>Ecdysozoa</taxon>
        <taxon>Arthropoda</taxon>
        <taxon>Hexapoda</taxon>
        <taxon>Insecta</taxon>
        <taxon>Pterygota</taxon>
        <taxon>Neoptera</taxon>
        <taxon>Paraneoptera</taxon>
        <taxon>Hemiptera</taxon>
        <taxon>Heteroptera</taxon>
        <taxon>Panheteroptera</taxon>
        <taxon>Cimicomorpha</taxon>
        <taxon>Miridae</taxon>
        <taxon>Dicyphina</taxon>
        <taxon>Nesidiocoris</taxon>
    </lineage>
</organism>
<protein>
    <submittedName>
        <fullName evidence="1">Uncharacterized protein</fullName>
    </submittedName>
</protein>
<keyword evidence="2" id="KW-1185">Reference proteome</keyword>
<dbReference type="Proteomes" id="UP000479000">
    <property type="component" value="Unassembled WGS sequence"/>
</dbReference>
<evidence type="ECO:0000313" key="2">
    <source>
        <dbReference type="Proteomes" id="UP000479000"/>
    </source>
</evidence>
<sequence length="620" mass="68042">MNNLHNMTKKNLFDGYVGPPPVISRCYTTKANSTPFPGSPLLTMNKYLSNVGHYGKRGEEIRTHRNDNVRAVAPKMPPLVCKSTTACTPFVQIVGGFVGSKSQARCTNLRGREFSVWDAIVDKLYEFMEQSEMPKLESKRTDRVEGSRNLGKVGDFIFSPFGYETSENTNWRSECYNFQPEKARENHDNSPLKTMPFSCYDSPISIGNPIAPNNCTDFIARSPETLVPCSPSLERAPPISRTLILPDEERIADDSGRGTPSNVETQLSSECLIVDSSPVCLNGQSIPEETSCSSPTETPRLIAPTGEISAVPAPSLQTPTNSNLSFSGSRLSFTDSEDGDAINASPALSSSCDSGSIDLFFPKRILAQRSVSECSVESDDSFIVFDYVQDDPEPVPGGTKSRDSSAPYFELSIQVSEDSGDEADSDVDLDEVDHYILFSRNTDAFPPEPYLSRCDEANIKWNSFYGKNTAKDIDANRLPKKLSRACPAAVKERAETSQNMSLWSTVTSWTHLLPRPTAQTPDSTRRILRSLCGRPIALQVAMAYPMPIEAEEGTDGRRSAKEAYSLGCQATEGIPGTAEAALPLIRPSPLRWCTRVHSIPLETPITTDQIESCSFLAVTE</sequence>
<reference evidence="1 2" key="1">
    <citation type="submission" date="2020-02" db="EMBL/GenBank/DDBJ databases">
        <authorList>
            <person name="Ferguson B K."/>
        </authorList>
    </citation>
    <scope>NUCLEOTIDE SEQUENCE [LARGE SCALE GENOMIC DNA]</scope>
</reference>
<evidence type="ECO:0000313" key="1">
    <source>
        <dbReference type="EMBL" id="CAB0015503.1"/>
    </source>
</evidence>
<gene>
    <name evidence="1" type="ORF">NTEN_LOCUS19843</name>
</gene>
<dbReference type="EMBL" id="CADCXU010029182">
    <property type="protein sequence ID" value="CAB0015503.1"/>
    <property type="molecule type" value="Genomic_DNA"/>
</dbReference>
<accession>A0A6H5HE11</accession>
<name>A0A6H5HE11_9HEMI</name>